<evidence type="ECO:0000313" key="22">
    <source>
        <dbReference type="EMBL" id="KAF9817454.1"/>
    </source>
</evidence>
<dbReference type="GO" id="GO:0016562">
    <property type="term" value="P:protein import into peroxisome matrix, receptor recycling"/>
    <property type="evidence" value="ECO:0007669"/>
    <property type="project" value="UniProtKB-ARBA"/>
</dbReference>
<evidence type="ECO:0000256" key="4">
    <source>
        <dbReference type="ARBA" id="ARBA00008704"/>
    </source>
</evidence>
<keyword evidence="8" id="KW-0808">Transferase</keyword>
<dbReference type="Pfam" id="PF13639">
    <property type="entry name" value="zf-RING_2"/>
    <property type="match status" value="1"/>
</dbReference>
<reference evidence="22" key="2">
    <citation type="journal article" name="Front. Microbiol.">
        <title>Degradative Capacity of Two Strains of Rhodonia placenta: From Phenotype to Genotype.</title>
        <authorList>
            <person name="Kolle M."/>
            <person name="Horta M.A.C."/>
            <person name="Nowrousian M."/>
            <person name="Ohm R.A."/>
            <person name="Benz J.P."/>
            <person name="Pilgard A."/>
        </authorList>
    </citation>
    <scope>NUCLEOTIDE SEQUENCE</scope>
    <source>
        <strain evidence="22">FPRL280</strain>
    </source>
</reference>
<comment type="subcellular location">
    <subcellularLocation>
        <location evidence="2">Peroxisome membrane</location>
        <topology evidence="2">Multi-pass membrane protein</topology>
    </subcellularLocation>
</comment>
<keyword evidence="9" id="KW-0812">Transmembrane</keyword>
<dbReference type="GO" id="GO:0061630">
    <property type="term" value="F:ubiquitin protein ligase activity"/>
    <property type="evidence" value="ECO:0007669"/>
    <property type="project" value="UniProtKB-EC"/>
</dbReference>
<dbReference type="InterPro" id="IPR001841">
    <property type="entry name" value="Znf_RING"/>
</dbReference>
<keyword evidence="13" id="KW-0862">Zinc</keyword>
<gene>
    <name evidence="22" type="ORF">IEO21_03411</name>
</gene>
<dbReference type="SUPFAM" id="SSF57850">
    <property type="entry name" value="RING/U-box"/>
    <property type="match status" value="1"/>
</dbReference>
<comment type="similarity">
    <text evidence="4">Belongs to the pex2/pex10/pex12 family.</text>
</comment>
<dbReference type="PANTHER" id="PTHR23350">
    <property type="entry name" value="PEROXISOME ASSEMBLY PROTEIN 10"/>
    <property type="match status" value="1"/>
</dbReference>
<dbReference type="PROSITE" id="PS50089">
    <property type="entry name" value="ZF_RING_2"/>
    <property type="match status" value="1"/>
</dbReference>
<proteinExistence type="inferred from homology"/>
<keyword evidence="6" id="KW-0813">Transport</keyword>
<evidence type="ECO:0000256" key="16">
    <source>
        <dbReference type="ARBA" id="ARBA00023136"/>
    </source>
</evidence>
<dbReference type="GO" id="GO:0016567">
    <property type="term" value="P:protein ubiquitination"/>
    <property type="evidence" value="ECO:0007669"/>
    <property type="project" value="UniProtKB-ARBA"/>
</dbReference>
<evidence type="ECO:0000256" key="12">
    <source>
        <dbReference type="ARBA" id="ARBA00022786"/>
    </source>
</evidence>
<evidence type="ECO:0000256" key="7">
    <source>
        <dbReference type="ARBA" id="ARBA00022593"/>
    </source>
</evidence>
<keyword evidence="16" id="KW-0472">Membrane</keyword>
<keyword evidence="17" id="KW-0576">Peroxisome</keyword>
<keyword evidence="12" id="KW-0833">Ubl conjugation pathway</keyword>
<keyword evidence="14" id="KW-0653">Protein transport</keyword>
<dbReference type="InterPro" id="IPR013083">
    <property type="entry name" value="Znf_RING/FYVE/PHD"/>
</dbReference>
<keyword evidence="15" id="KW-1133">Transmembrane helix</keyword>
<evidence type="ECO:0000259" key="21">
    <source>
        <dbReference type="PROSITE" id="PS50089"/>
    </source>
</evidence>
<evidence type="ECO:0000256" key="18">
    <source>
        <dbReference type="ARBA" id="ARBA00041230"/>
    </source>
</evidence>
<sequence>MPGTFELPSFPPAQQAQIIRSHQRDLFHVSALREQTEGVLRSWLGTRWMTRWDKEIELATKLLYYGLTVGQAAQTLGEEYTDIWLHSAHASRPPSRRTRLALLLLPTLPSYLLARWGSRLSPSSRLGSVLRRLPTLLEIISEMNLAVFYFRGVYYDIVKRVLGARYISSLSQDPNTRPPSYSLLGILLTIRLTNRLVKFIRSHTHADEQGSASSQGKRTTDDNQETYIDDRRVSSMLGPERPDDRPPLTAEQDEHTTLDFTLIPAAARASRNCTLCLEERTATTATECGHLFCWDCIVGWGREKAECPLCRQALSLAALLPVYNL</sequence>
<evidence type="ECO:0000256" key="17">
    <source>
        <dbReference type="ARBA" id="ARBA00023140"/>
    </source>
</evidence>
<dbReference type="EC" id="2.3.2.27" evidence="5"/>
<dbReference type="Gene3D" id="3.30.40.10">
    <property type="entry name" value="Zinc/RING finger domain, C3HC4 (zinc finger)"/>
    <property type="match status" value="1"/>
</dbReference>
<keyword evidence="10" id="KW-0479">Metal-binding</keyword>
<organism evidence="22 23">
    <name type="scientific">Rhodonia placenta</name>
    <dbReference type="NCBI Taxonomy" id="104341"/>
    <lineage>
        <taxon>Eukaryota</taxon>
        <taxon>Fungi</taxon>
        <taxon>Dikarya</taxon>
        <taxon>Basidiomycota</taxon>
        <taxon>Agaricomycotina</taxon>
        <taxon>Agaricomycetes</taxon>
        <taxon>Polyporales</taxon>
        <taxon>Adustoporiaceae</taxon>
        <taxon>Rhodonia</taxon>
    </lineage>
</organism>
<evidence type="ECO:0000256" key="11">
    <source>
        <dbReference type="ARBA" id="ARBA00022771"/>
    </source>
</evidence>
<evidence type="ECO:0000256" key="3">
    <source>
        <dbReference type="ARBA" id="ARBA00004906"/>
    </source>
</evidence>
<dbReference type="InterPro" id="IPR006845">
    <property type="entry name" value="Pex_N"/>
</dbReference>
<evidence type="ECO:0000256" key="20">
    <source>
        <dbReference type="SAM" id="MobiDB-lite"/>
    </source>
</evidence>
<dbReference type="PANTHER" id="PTHR23350:SF0">
    <property type="entry name" value="PEROXISOME BIOGENESIS FACTOR 10"/>
    <property type="match status" value="1"/>
</dbReference>
<evidence type="ECO:0000256" key="9">
    <source>
        <dbReference type="ARBA" id="ARBA00022692"/>
    </source>
</evidence>
<dbReference type="InterPro" id="IPR017907">
    <property type="entry name" value="Znf_RING_CS"/>
</dbReference>
<evidence type="ECO:0000256" key="1">
    <source>
        <dbReference type="ARBA" id="ARBA00000900"/>
    </source>
</evidence>
<evidence type="ECO:0000313" key="23">
    <source>
        <dbReference type="Proteomes" id="UP000639403"/>
    </source>
</evidence>
<dbReference type="Pfam" id="PF04757">
    <property type="entry name" value="Pex2_Pex12"/>
    <property type="match status" value="1"/>
</dbReference>
<evidence type="ECO:0000256" key="5">
    <source>
        <dbReference type="ARBA" id="ARBA00012483"/>
    </source>
</evidence>
<dbReference type="InterPro" id="IPR025654">
    <property type="entry name" value="PEX2/10"/>
</dbReference>
<accession>A0A8H7P617</accession>
<reference evidence="22" key="1">
    <citation type="submission" date="2020-11" db="EMBL/GenBank/DDBJ databases">
        <authorList>
            <person name="Koelle M."/>
            <person name="Horta M.A.C."/>
            <person name="Nowrousian M."/>
            <person name="Ohm R.A."/>
            <person name="Benz P."/>
            <person name="Pilgard A."/>
        </authorList>
    </citation>
    <scope>NUCLEOTIDE SEQUENCE</scope>
    <source>
        <strain evidence="22">FPRL280</strain>
    </source>
</reference>
<dbReference type="SMART" id="SM00184">
    <property type="entry name" value="RING"/>
    <property type="match status" value="1"/>
</dbReference>
<evidence type="ECO:0000256" key="13">
    <source>
        <dbReference type="ARBA" id="ARBA00022833"/>
    </source>
</evidence>
<evidence type="ECO:0000256" key="6">
    <source>
        <dbReference type="ARBA" id="ARBA00022448"/>
    </source>
</evidence>
<feature type="region of interest" description="Disordered" evidence="20">
    <location>
        <begin position="207"/>
        <end position="251"/>
    </location>
</feature>
<comment type="caution">
    <text evidence="22">The sequence shown here is derived from an EMBL/GenBank/DDBJ whole genome shotgun (WGS) entry which is preliminary data.</text>
</comment>
<evidence type="ECO:0000256" key="8">
    <source>
        <dbReference type="ARBA" id="ARBA00022679"/>
    </source>
</evidence>
<comment type="catalytic activity">
    <reaction evidence="1">
        <text>S-ubiquitinyl-[E2 ubiquitin-conjugating enzyme]-L-cysteine + [acceptor protein]-L-lysine = [E2 ubiquitin-conjugating enzyme]-L-cysteine + N(6)-ubiquitinyl-[acceptor protein]-L-lysine.</text>
        <dbReference type="EC" id="2.3.2.27"/>
    </reaction>
</comment>
<name>A0A8H7P617_9APHY</name>
<dbReference type="AlphaFoldDB" id="A0A8H7P617"/>
<evidence type="ECO:0000256" key="2">
    <source>
        <dbReference type="ARBA" id="ARBA00004585"/>
    </source>
</evidence>
<dbReference type="EMBL" id="JADOXO010000042">
    <property type="protein sequence ID" value="KAF9817454.1"/>
    <property type="molecule type" value="Genomic_DNA"/>
</dbReference>
<evidence type="ECO:0000256" key="15">
    <source>
        <dbReference type="ARBA" id="ARBA00022989"/>
    </source>
</evidence>
<dbReference type="CDD" id="cd16527">
    <property type="entry name" value="RING-HC_PEX10"/>
    <property type="match status" value="1"/>
</dbReference>
<evidence type="ECO:0000256" key="19">
    <source>
        <dbReference type="PROSITE-ProRule" id="PRU00175"/>
    </source>
</evidence>
<comment type="pathway">
    <text evidence="3">Protein modification; protein ubiquitination.</text>
</comment>
<protein>
    <recommendedName>
        <fullName evidence="5">RING-type E3 ubiquitin transferase</fullName>
        <ecNumber evidence="5">2.3.2.27</ecNumber>
    </recommendedName>
    <alternativeName>
        <fullName evidence="18">Peroxin-10</fullName>
    </alternativeName>
</protein>
<evidence type="ECO:0000256" key="14">
    <source>
        <dbReference type="ARBA" id="ARBA00022927"/>
    </source>
</evidence>
<feature type="domain" description="RING-type" evidence="21">
    <location>
        <begin position="273"/>
        <end position="311"/>
    </location>
</feature>
<keyword evidence="11 19" id="KW-0863">Zinc-finger</keyword>
<evidence type="ECO:0000256" key="10">
    <source>
        <dbReference type="ARBA" id="ARBA00022723"/>
    </source>
</evidence>
<dbReference type="GO" id="GO:0008270">
    <property type="term" value="F:zinc ion binding"/>
    <property type="evidence" value="ECO:0007669"/>
    <property type="project" value="UniProtKB-KW"/>
</dbReference>
<keyword evidence="7" id="KW-0962">Peroxisome biogenesis</keyword>
<dbReference type="PROSITE" id="PS00518">
    <property type="entry name" value="ZF_RING_1"/>
    <property type="match status" value="1"/>
</dbReference>
<dbReference type="Proteomes" id="UP000639403">
    <property type="component" value="Unassembled WGS sequence"/>
</dbReference>
<feature type="compositionally biased region" description="Basic and acidic residues" evidence="20">
    <location>
        <begin position="240"/>
        <end position="251"/>
    </location>
</feature>
<dbReference type="GO" id="GO:0005778">
    <property type="term" value="C:peroxisomal membrane"/>
    <property type="evidence" value="ECO:0007669"/>
    <property type="project" value="UniProtKB-SubCell"/>
</dbReference>